<dbReference type="Pfam" id="PF00097">
    <property type="entry name" value="zf-C3HC4"/>
    <property type="match status" value="1"/>
</dbReference>
<dbReference type="InterPro" id="IPR001841">
    <property type="entry name" value="Znf_RING"/>
</dbReference>
<dbReference type="Pfam" id="PF13181">
    <property type="entry name" value="TPR_8"/>
    <property type="match status" value="1"/>
</dbReference>
<dbReference type="Gene3D" id="2.30.130.40">
    <property type="entry name" value="LON domain-like"/>
    <property type="match status" value="1"/>
</dbReference>
<dbReference type="InterPro" id="IPR017907">
    <property type="entry name" value="Znf_RING_CS"/>
</dbReference>
<dbReference type="PANTHER" id="PTHR23327:SF42">
    <property type="entry name" value="LON PEPTIDASE N-TERMINAL DOMAIN AND RING FINGER PROTEIN C14F5.10C"/>
    <property type="match status" value="1"/>
</dbReference>
<accession>A0A2G8KP40</accession>
<evidence type="ECO:0000259" key="7">
    <source>
        <dbReference type="PROSITE" id="PS51787"/>
    </source>
</evidence>
<dbReference type="STRING" id="307972.A0A2G8KP40"/>
<dbReference type="GO" id="GO:0008270">
    <property type="term" value="F:zinc ion binding"/>
    <property type="evidence" value="ECO:0007669"/>
    <property type="project" value="UniProtKB-KW"/>
</dbReference>
<organism evidence="8 9">
    <name type="scientific">Stichopus japonicus</name>
    <name type="common">Sea cucumber</name>
    <dbReference type="NCBI Taxonomy" id="307972"/>
    <lineage>
        <taxon>Eukaryota</taxon>
        <taxon>Metazoa</taxon>
        <taxon>Echinodermata</taxon>
        <taxon>Eleutherozoa</taxon>
        <taxon>Echinozoa</taxon>
        <taxon>Holothuroidea</taxon>
        <taxon>Aspidochirotacea</taxon>
        <taxon>Aspidochirotida</taxon>
        <taxon>Stichopodidae</taxon>
        <taxon>Apostichopus</taxon>
    </lineage>
</organism>
<sequence>MEMVDLAREAFRCSNYDLAIGIYDKLLSQHGLNMEWLVGKASSLAKQNRFNEAVNAMHYACRLGGLQPCDLMILVEPMVDYIARIASKAVYNFRKKDIDVYSCGICLGILFEPITLPCGHSFCKDCLREVKRIRTCQTCKAEHPLISLSNMQVNVILRDGFEKYFTTEMKARRLKQDGNNFVKNKQYPEALERYTAALQLDPLDHLSLSNRAHVYLSMNYVESALQDADMVCRLRPNWPKGYYRKGAALVKLSRFDSALMAYLQCLTLDPTIMSAKEAITEVMYTLLTQQQVDPIHHLGSDIMYSNLKSPREADIGSPLNILNTCNLSELITTLVKLLVERVEQDMQQKTDGPPSTTTTTQIQDVEMQVGDADTVAMENTDADQCTVGKVVTAMGHIRMSDGPSTSSSKELPPQSLWCSLPNNTKKREIESGLVKVEDFECSLCYRLFYHPVTTPCGHTFCRGCLYRSLDYSNGCPLCKGCLAQFLSSRCEAETEVTASLIKNHLLDKFQQRQAQQHQEWDSLSRSVQGSLEEEIPIFVCIQAFPTIPCPLHIFEPRYRLMIRQCVESGSMQFGMCIPAENGFSECGVMLEIREVRHLEDGRSIVDTVGGRRFRVKEQGMRDGYNTAKVQFIQDIRVEGETLERVHQLHDTVYEVGATWFCNLLIPLKVRIEQHFGPMPDKEIDLQEDPNGPRWVWWLSAILPIDPTLQLQIVSKTSLLERLQMLQNILTRVSPR</sequence>
<dbReference type="AlphaFoldDB" id="A0A2G8KP40"/>
<dbReference type="OrthoDB" id="264917at2759"/>
<dbReference type="Gene3D" id="3.30.40.10">
    <property type="entry name" value="Zinc/RING finger domain, C3HC4 (zinc finger)"/>
    <property type="match status" value="2"/>
</dbReference>
<dbReference type="PANTHER" id="PTHR23327">
    <property type="entry name" value="RING FINGER PROTEIN 127"/>
    <property type="match status" value="1"/>
</dbReference>
<proteinExistence type="predicted"/>
<dbReference type="SMART" id="SM00184">
    <property type="entry name" value="RING"/>
    <property type="match status" value="2"/>
</dbReference>
<evidence type="ECO:0000313" key="9">
    <source>
        <dbReference type="Proteomes" id="UP000230750"/>
    </source>
</evidence>
<dbReference type="PROSITE" id="PS50005">
    <property type="entry name" value="TPR"/>
    <property type="match status" value="2"/>
</dbReference>
<dbReference type="GO" id="GO:0005737">
    <property type="term" value="C:cytoplasm"/>
    <property type="evidence" value="ECO:0007669"/>
    <property type="project" value="UniProtKB-ARBA"/>
</dbReference>
<dbReference type="PROSITE" id="PS50089">
    <property type="entry name" value="ZF_RING_2"/>
    <property type="match status" value="2"/>
</dbReference>
<keyword evidence="1" id="KW-0479">Metal-binding</keyword>
<keyword evidence="9" id="KW-1185">Reference proteome</keyword>
<dbReference type="InterPro" id="IPR011990">
    <property type="entry name" value="TPR-like_helical_dom_sf"/>
</dbReference>
<feature type="repeat" description="TPR" evidence="5">
    <location>
        <begin position="239"/>
        <end position="272"/>
    </location>
</feature>
<dbReference type="CDD" id="cd16513">
    <property type="entry name" value="RING-HC_LONFs_rpt1"/>
    <property type="match status" value="1"/>
</dbReference>
<feature type="domain" description="RING-type" evidence="6">
    <location>
        <begin position="441"/>
        <end position="479"/>
    </location>
</feature>
<dbReference type="PROSITE" id="PS00518">
    <property type="entry name" value="ZF_RING_1"/>
    <property type="match status" value="2"/>
</dbReference>
<protein>
    <submittedName>
        <fullName evidence="8">Putative LON peptidase N-terminal domain and RING finger protein 3-like</fullName>
    </submittedName>
</protein>
<gene>
    <name evidence="8" type="ORF">BSL78_13403</name>
</gene>
<dbReference type="Pfam" id="PF13923">
    <property type="entry name" value="zf-C3HC4_2"/>
    <property type="match status" value="1"/>
</dbReference>
<reference evidence="8 9" key="1">
    <citation type="journal article" date="2017" name="PLoS Biol.">
        <title>The sea cucumber genome provides insights into morphological evolution and visceral regeneration.</title>
        <authorList>
            <person name="Zhang X."/>
            <person name="Sun L."/>
            <person name="Yuan J."/>
            <person name="Sun Y."/>
            <person name="Gao Y."/>
            <person name="Zhang L."/>
            <person name="Li S."/>
            <person name="Dai H."/>
            <person name="Hamel J.F."/>
            <person name="Liu C."/>
            <person name="Yu Y."/>
            <person name="Liu S."/>
            <person name="Lin W."/>
            <person name="Guo K."/>
            <person name="Jin S."/>
            <person name="Xu P."/>
            <person name="Storey K.B."/>
            <person name="Huan P."/>
            <person name="Zhang T."/>
            <person name="Zhou Y."/>
            <person name="Zhang J."/>
            <person name="Lin C."/>
            <person name="Li X."/>
            <person name="Xing L."/>
            <person name="Huo D."/>
            <person name="Sun M."/>
            <person name="Wang L."/>
            <person name="Mercier A."/>
            <person name="Li F."/>
            <person name="Yang H."/>
            <person name="Xiang J."/>
        </authorList>
    </citation>
    <scope>NUCLEOTIDE SEQUENCE [LARGE SCALE GENOMIC DNA]</scope>
    <source>
        <strain evidence="8">Shaxun</strain>
        <tissue evidence="8">Muscle</tissue>
    </source>
</reference>
<evidence type="ECO:0000259" key="6">
    <source>
        <dbReference type="PROSITE" id="PS50089"/>
    </source>
</evidence>
<evidence type="ECO:0000256" key="3">
    <source>
        <dbReference type="ARBA" id="ARBA00022833"/>
    </source>
</evidence>
<dbReference type="InterPro" id="IPR046336">
    <property type="entry name" value="Lon_prtase_N_sf"/>
</dbReference>
<evidence type="ECO:0000256" key="4">
    <source>
        <dbReference type="PROSITE-ProRule" id="PRU00175"/>
    </source>
</evidence>
<keyword evidence="3" id="KW-0862">Zinc</keyword>
<evidence type="ECO:0000256" key="5">
    <source>
        <dbReference type="PROSITE-ProRule" id="PRU00339"/>
    </source>
</evidence>
<dbReference type="InterPro" id="IPR015947">
    <property type="entry name" value="PUA-like_sf"/>
</dbReference>
<dbReference type="InterPro" id="IPR013083">
    <property type="entry name" value="Znf_RING/FYVE/PHD"/>
</dbReference>
<dbReference type="EMBL" id="MRZV01000450">
    <property type="protein sequence ID" value="PIK49727.1"/>
    <property type="molecule type" value="Genomic_DNA"/>
</dbReference>
<comment type="caution">
    <text evidence="8">The sequence shown here is derived from an EMBL/GenBank/DDBJ whole genome shotgun (WGS) entry which is preliminary data.</text>
</comment>
<evidence type="ECO:0000313" key="8">
    <source>
        <dbReference type="EMBL" id="PIK49727.1"/>
    </source>
</evidence>
<feature type="domain" description="Lon N-terminal" evidence="7">
    <location>
        <begin position="532"/>
        <end position="733"/>
    </location>
</feature>
<feature type="repeat" description="TPR" evidence="5">
    <location>
        <begin position="171"/>
        <end position="204"/>
    </location>
</feature>
<dbReference type="CDD" id="cd16514">
    <property type="entry name" value="RING-HC_LONFs_rpt2"/>
    <property type="match status" value="1"/>
</dbReference>
<feature type="domain" description="RING-type" evidence="6">
    <location>
        <begin position="103"/>
        <end position="140"/>
    </location>
</feature>
<dbReference type="InterPro" id="IPR018957">
    <property type="entry name" value="Znf_C3HC4_RING-type"/>
</dbReference>
<keyword evidence="2 4" id="KW-0863">Zinc-finger</keyword>
<dbReference type="SUPFAM" id="SSF88697">
    <property type="entry name" value="PUA domain-like"/>
    <property type="match status" value="1"/>
</dbReference>
<dbReference type="SUPFAM" id="SSF57850">
    <property type="entry name" value="RING/U-box"/>
    <property type="match status" value="2"/>
</dbReference>
<dbReference type="SMART" id="SM00464">
    <property type="entry name" value="LON"/>
    <property type="match status" value="1"/>
</dbReference>
<dbReference type="Pfam" id="PF02190">
    <property type="entry name" value="LON_substr_bdg"/>
    <property type="match status" value="1"/>
</dbReference>
<dbReference type="SMART" id="SM00028">
    <property type="entry name" value="TPR"/>
    <property type="match status" value="3"/>
</dbReference>
<evidence type="ECO:0000256" key="1">
    <source>
        <dbReference type="ARBA" id="ARBA00022723"/>
    </source>
</evidence>
<dbReference type="SUPFAM" id="SSF48452">
    <property type="entry name" value="TPR-like"/>
    <property type="match status" value="2"/>
</dbReference>
<name>A0A2G8KP40_STIJA</name>
<keyword evidence="5" id="KW-0802">TPR repeat</keyword>
<dbReference type="Gene3D" id="1.25.40.10">
    <property type="entry name" value="Tetratricopeptide repeat domain"/>
    <property type="match status" value="1"/>
</dbReference>
<dbReference type="Proteomes" id="UP000230750">
    <property type="component" value="Unassembled WGS sequence"/>
</dbReference>
<dbReference type="PROSITE" id="PS51787">
    <property type="entry name" value="LON_N"/>
    <property type="match status" value="1"/>
</dbReference>
<dbReference type="InterPro" id="IPR003111">
    <property type="entry name" value="Lon_prtase_N"/>
</dbReference>
<dbReference type="Pfam" id="PF13432">
    <property type="entry name" value="TPR_16"/>
    <property type="match status" value="1"/>
</dbReference>
<dbReference type="InterPro" id="IPR019734">
    <property type="entry name" value="TPR_rpt"/>
</dbReference>
<evidence type="ECO:0000256" key="2">
    <source>
        <dbReference type="ARBA" id="ARBA00022771"/>
    </source>
</evidence>